<dbReference type="OrthoDB" id="2656488at2"/>
<organism evidence="2 3">
    <name type="scientific">Pseudoalteromonas piscicida</name>
    <dbReference type="NCBI Taxonomy" id="43662"/>
    <lineage>
        <taxon>Bacteria</taxon>
        <taxon>Pseudomonadati</taxon>
        <taxon>Pseudomonadota</taxon>
        <taxon>Gammaproteobacteria</taxon>
        <taxon>Alteromonadales</taxon>
        <taxon>Pseudoalteromonadaceae</taxon>
        <taxon>Pseudoalteromonas</taxon>
    </lineage>
</organism>
<proteinExistence type="predicted"/>
<evidence type="ECO:0000313" key="3">
    <source>
        <dbReference type="Proteomes" id="UP000228621"/>
    </source>
</evidence>
<keyword evidence="3" id="KW-1185">Reference proteome</keyword>
<reference evidence="3" key="1">
    <citation type="journal article" date="2019" name="Genome Announc.">
        <title>Draft Genome Sequence of Pseudoalteromonas piscicida Strain 36Y ROTHPW, an Hypersaline Seawater Isolate from the South Coast of Sonora, Mexico.</title>
        <authorList>
            <person name="Sanchez-Diaz R."/>
            <person name="Molina-Garza Z.J."/>
            <person name="Cruz-Suarez L.E."/>
            <person name="Selvin J."/>
            <person name="Kiran G.S."/>
            <person name="Ibarra-Gamez J.C."/>
            <person name="Gomez-Gil B."/>
            <person name="Galaviz-Silva L."/>
        </authorList>
    </citation>
    <scope>NUCLEOTIDE SEQUENCE [LARGE SCALE GENOMIC DNA]</scope>
    <source>
        <strain evidence="3">36Y_RITHPW</strain>
    </source>
</reference>
<evidence type="ECO:0000313" key="2">
    <source>
        <dbReference type="EMBL" id="PCK30598.1"/>
    </source>
</evidence>
<name>A0A2A5JME2_PSEO7</name>
<sequence length="300" mass="33654">MSKFGRSIRIFLADGSPTGLRHVEIANWTGQALACPRSRFSELAKWDESKRPGVYFLFESSNSDSNVAYIGESEDVFKRLADHDRKKEFWNEVIIFTSKDENLTKGHIKYLESRLVEVSKCADRYQLENSNTPTRSILPRADTAAMEEFIDNIRLILGSLSHKILEPVSIKSPSSLPTTEQETLVNYIFYFTVHKLTASGKLTDDGFLLLAGSQISKKSSTSMPGKSKLIKEKMIEDGALEEREDCYILMKDKLISSSSYAASLVAGNSRSGPQSWKTNNGEMLKALEERLVSELNDTSD</sequence>
<dbReference type="EMBL" id="NKHF01000077">
    <property type="protein sequence ID" value="PCK30598.1"/>
    <property type="molecule type" value="Genomic_DNA"/>
</dbReference>
<protein>
    <submittedName>
        <fullName evidence="2">Methionine sulfoxide reductase</fullName>
    </submittedName>
</protein>
<feature type="domain" description="DUF4357" evidence="1">
    <location>
        <begin position="231"/>
        <end position="284"/>
    </location>
</feature>
<dbReference type="AlphaFoldDB" id="A0A2A5JME2"/>
<dbReference type="RefSeq" id="WP_099643155.1">
    <property type="nucleotide sequence ID" value="NZ_NKHF01000077.1"/>
</dbReference>
<gene>
    <name evidence="2" type="ORF">CEX98_16620</name>
</gene>
<comment type="caution">
    <text evidence="2">The sequence shown here is derived from an EMBL/GenBank/DDBJ whole genome shotgun (WGS) entry which is preliminary data.</text>
</comment>
<dbReference type="CDD" id="cd10447">
    <property type="entry name" value="GIY-YIG_unchar_2"/>
    <property type="match status" value="1"/>
</dbReference>
<dbReference type="InterPro" id="IPR025579">
    <property type="entry name" value="DUF4357"/>
</dbReference>
<dbReference type="Proteomes" id="UP000228621">
    <property type="component" value="Unassembled WGS sequence"/>
</dbReference>
<evidence type="ECO:0000259" key="1">
    <source>
        <dbReference type="Pfam" id="PF14267"/>
    </source>
</evidence>
<dbReference type="Pfam" id="PF14267">
    <property type="entry name" value="DUF4357"/>
    <property type="match status" value="1"/>
</dbReference>
<accession>A0A2A5JME2</accession>